<reference evidence="7" key="1">
    <citation type="submission" date="2021-01" db="UniProtKB">
        <authorList>
            <consortium name="EnsemblMetazoa"/>
        </authorList>
    </citation>
    <scope>IDENTIFICATION</scope>
</reference>
<feature type="region of interest" description="Disordered" evidence="5">
    <location>
        <begin position="264"/>
        <end position="295"/>
    </location>
</feature>
<dbReference type="EnsemblMetazoa" id="CLYHEMT010043.1">
    <property type="protein sequence ID" value="CLYHEMP010043.1"/>
    <property type="gene ID" value="CLYHEMG010043"/>
</dbReference>
<dbReference type="GeneID" id="136823306"/>
<dbReference type="InterPro" id="IPR042561">
    <property type="entry name" value="Exo84_C_1"/>
</dbReference>
<evidence type="ECO:0000256" key="5">
    <source>
        <dbReference type="SAM" id="MobiDB-lite"/>
    </source>
</evidence>
<comment type="similarity">
    <text evidence="1">Belongs to the EXO84 family.</text>
</comment>
<keyword evidence="4" id="KW-0653">Protein transport</keyword>
<dbReference type="OrthoDB" id="642193at2759"/>
<dbReference type="Pfam" id="PF08700">
    <property type="entry name" value="VPS51_Exo84_N"/>
    <property type="match status" value="1"/>
</dbReference>
<accession>A0A7M5UFQ8</accession>
<evidence type="ECO:0000256" key="2">
    <source>
        <dbReference type="ARBA" id="ARBA00022448"/>
    </source>
</evidence>
<dbReference type="Gene3D" id="2.30.29.30">
    <property type="entry name" value="Pleckstrin-homology domain (PH domain)/Phosphotyrosine-binding domain (PTB)"/>
    <property type="match status" value="1"/>
</dbReference>
<keyword evidence="2" id="KW-0813">Transport</keyword>
<keyword evidence="3" id="KW-0268">Exocytosis</keyword>
<dbReference type="PANTHER" id="PTHR21426">
    <property type="entry name" value="EXOCYST COMPLEX COMPONENT 8"/>
    <property type="match status" value="1"/>
</dbReference>
<evidence type="ECO:0000256" key="4">
    <source>
        <dbReference type="ARBA" id="ARBA00022927"/>
    </source>
</evidence>
<dbReference type="GO" id="GO:0015031">
    <property type="term" value="P:protein transport"/>
    <property type="evidence" value="ECO:0007669"/>
    <property type="project" value="UniProtKB-KW"/>
</dbReference>
<dbReference type="Gene3D" id="1.20.58.1220">
    <property type="entry name" value="Exo84p, C-terminal helical domain"/>
    <property type="match status" value="1"/>
</dbReference>
<dbReference type="PANTHER" id="PTHR21426:SF12">
    <property type="entry name" value="EXOCYST COMPLEX COMPONENT 8"/>
    <property type="match status" value="1"/>
</dbReference>
<evidence type="ECO:0000256" key="3">
    <source>
        <dbReference type="ARBA" id="ARBA00022483"/>
    </source>
</evidence>
<sequence length="689" mass="79587">MKLDEVSSPVLAKKFSAPDFNPEDYVKTILSKCDIYRTLFDQRNNIQKLGEETAVSLKKNVYRNYKQFIDTAKEISYLEAEMYQLSHLLTEQKSILADQLETDIFERPKGLPVALDPEVEAYENKKKSFLESIKVSKQLMDELESKELILEDHLTEYDPETYSSIQKVGAHLVTDNLMITNEPKTGKADILTMFDLCDLAVVNVRDGQGVKNAFKILYSLETRMFGASTKDMKLSWLDQIERAKRNYKKGVQMDADKLAEMRQIQQEESAQEVQHKKEEESRAEAEIAEQESQAHDQSFRYPNLLNVDWLVELPEDLDMCIAQRDFEGAVQLVERGRTYLADFQESPPLKEIRDKIESRVEQLVNVLEKSLDNSSSSRHVSLRSIRVYVLLLIRLGRGKLACELFLRNRGFEIKNSFKQLKMEGATAIYVRKLASVFFTSVIETGREYKRNFTLNSNCSAFVVWLHNELQNFAEKFTRQVFTRNTNLQNVGLCISLALTQCQRLNSIGIDLTFDLQHMFLKEVMTAVFDARDQIMERAKSKAMDDNWVPMTLATDELDTLVGEIDSLNLQGFQPYVKGNVIHLSTSTINFTKSFLVFMVDVLGKFYTTEIHDTLTQCVREIFKAQSIQFESLIRDPNLKDRRQFIYVNAEFIFGKVFKKASDQMKELTGHELASLQPVNDMMERLRHLK</sequence>
<dbReference type="InterPro" id="IPR033961">
    <property type="entry name" value="Exo84"/>
</dbReference>
<dbReference type="GO" id="GO:0006893">
    <property type="term" value="P:Golgi to plasma membrane transport"/>
    <property type="evidence" value="ECO:0007669"/>
    <property type="project" value="TreeGrafter"/>
</dbReference>
<evidence type="ECO:0000256" key="1">
    <source>
        <dbReference type="ARBA" id="ARBA00007210"/>
    </source>
</evidence>
<dbReference type="InterPro" id="IPR032403">
    <property type="entry name" value="Exo84_C"/>
</dbReference>
<proteinExistence type="inferred from homology"/>
<evidence type="ECO:0000313" key="7">
    <source>
        <dbReference type="EnsemblMetazoa" id="CLYHEMP010043.1"/>
    </source>
</evidence>
<keyword evidence="8" id="KW-1185">Reference proteome</keyword>
<dbReference type="InterPro" id="IPR011993">
    <property type="entry name" value="PH-like_dom_sf"/>
</dbReference>
<name>A0A7M5UFQ8_9CNID</name>
<dbReference type="GO" id="GO:0000145">
    <property type="term" value="C:exocyst"/>
    <property type="evidence" value="ECO:0007669"/>
    <property type="project" value="InterPro"/>
</dbReference>
<dbReference type="Proteomes" id="UP000594262">
    <property type="component" value="Unplaced"/>
</dbReference>
<dbReference type="RefSeq" id="XP_066935590.1">
    <property type="nucleotide sequence ID" value="XM_067079489.1"/>
</dbReference>
<dbReference type="SUPFAM" id="SSF74788">
    <property type="entry name" value="Cullin repeat-like"/>
    <property type="match status" value="1"/>
</dbReference>
<dbReference type="GO" id="GO:0006887">
    <property type="term" value="P:exocytosis"/>
    <property type="evidence" value="ECO:0007669"/>
    <property type="project" value="UniProtKB-KW"/>
</dbReference>
<dbReference type="Gene3D" id="1.20.58.1210">
    <property type="entry name" value="Exo84p, N-terminal helical domain"/>
    <property type="match status" value="1"/>
</dbReference>
<evidence type="ECO:0000313" key="8">
    <source>
        <dbReference type="Proteomes" id="UP000594262"/>
    </source>
</evidence>
<dbReference type="InterPro" id="IPR042560">
    <property type="entry name" value="Exo84_C_2"/>
</dbReference>
<dbReference type="InterPro" id="IPR016159">
    <property type="entry name" value="Cullin_repeat-like_dom_sf"/>
</dbReference>
<protein>
    <recommendedName>
        <fullName evidence="6">Exocyst component Exo84 C-terminal domain-containing protein</fullName>
    </recommendedName>
</protein>
<dbReference type="SUPFAM" id="SSF50729">
    <property type="entry name" value="PH domain-like"/>
    <property type="match status" value="1"/>
</dbReference>
<feature type="compositionally biased region" description="Basic and acidic residues" evidence="5">
    <location>
        <begin position="273"/>
        <end position="285"/>
    </location>
</feature>
<dbReference type="AlphaFoldDB" id="A0A7M5UFQ8"/>
<dbReference type="Pfam" id="PF16528">
    <property type="entry name" value="Exo84_C"/>
    <property type="match status" value="1"/>
</dbReference>
<evidence type="ECO:0000259" key="6">
    <source>
        <dbReference type="Pfam" id="PF16528"/>
    </source>
</evidence>
<organism evidence="7 8">
    <name type="scientific">Clytia hemisphaerica</name>
    <dbReference type="NCBI Taxonomy" id="252671"/>
    <lineage>
        <taxon>Eukaryota</taxon>
        <taxon>Metazoa</taxon>
        <taxon>Cnidaria</taxon>
        <taxon>Hydrozoa</taxon>
        <taxon>Hydroidolina</taxon>
        <taxon>Leptothecata</taxon>
        <taxon>Obeliida</taxon>
        <taxon>Clytiidae</taxon>
        <taxon>Clytia</taxon>
    </lineage>
</organism>
<feature type="domain" description="Exocyst component Exo84 C-terminal" evidence="6">
    <location>
        <begin position="309"/>
        <end position="512"/>
    </location>
</feature>